<keyword evidence="2" id="KW-1185">Reference proteome</keyword>
<dbReference type="KEGG" id="fra:Francci3_0204"/>
<dbReference type="HOGENOM" id="CLU_1784021_0_0_11"/>
<dbReference type="Proteomes" id="UP000001937">
    <property type="component" value="Chromosome"/>
</dbReference>
<proteinExistence type="predicted"/>
<dbReference type="PhylomeDB" id="Q2JGJ8"/>
<dbReference type="InterPro" id="IPR023809">
    <property type="entry name" value="Thiopep_bacteriocin_synth_dom"/>
</dbReference>
<evidence type="ECO:0000313" key="1">
    <source>
        <dbReference type="EMBL" id="ABD09594.1"/>
    </source>
</evidence>
<evidence type="ECO:0000313" key="2">
    <source>
        <dbReference type="Proteomes" id="UP000001937"/>
    </source>
</evidence>
<name>Q2JGJ8_FRACC</name>
<sequence length="145" mass="16100">MLCTALMRTAGLDFNEQGDVWARIAEQRSVFANPPSDPQVWASFTGDVHRLLVGEARADLLGSWLDAFEDAGGTLRKLREEGQLTRWIRAIIALHVIFHWNRLGLPARAQAILATAARQAVLGPAHHLDRLRPDHPRLLRSGSAL</sequence>
<dbReference type="eggNOG" id="COG2518">
    <property type="taxonomic scope" value="Bacteria"/>
</dbReference>
<organism evidence="1 2">
    <name type="scientific">Frankia casuarinae (strain DSM 45818 / CECT 9043 / HFP020203 / CcI3)</name>
    <dbReference type="NCBI Taxonomy" id="106370"/>
    <lineage>
        <taxon>Bacteria</taxon>
        <taxon>Bacillati</taxon>
        <taxon>Actinomycetota</taxon>
        <taxon>Actinomycetes</taxon>
        <taxon>Frankiales</taxon>
        <taxon>Frankiaceae</taxon>
        <taxon>Frankia</taxon>
    </lineage>
</organism>
<reference evidence="1 2" key="1">
    <citation type="journal article" date="2007" name="Genome Res.">
        <title>Genome characteristics of facultatively symbiotic Frankia sp. strains reflect host range and host plant biogeography.</title>
        <authorList>
            <person name="Normand P."/>
            <person name="Lapierre P."/>
            <person name="Tisa L.S."/>
            <person name="Gogarten J.P."/>
            <person name="Alloisio N."/>
            <person name="Bagnarol E."/>
            <person name="Bassi C.A."/>
            <person name="Berry A.M."/>
            <person name="Bickhart D.M."/>
            <person name="Choisne N."/>
            <person name="Couloux A."/>
            <person name="Cournoyer B."/>
            <person name="Cruveiller S."/>
            <person name="Daubin V."/>
            <person name="Demange N."/>
            <person name="Francino M.P."/>
            <person name="Goltsman E."/>
            <person name="Huang Y."/>
            <person name="Kopp O.R."/>
            <person name="Labarre L."/>
            <person name="Lapidus A."/>
            <person name="Lavire C."/>
            <person name="Marechal J."/>
            <person name="Martinez M."/>
            <person name="Mastronunzio J.E."/>
            <person name="Mullin B.C."/>
            <person name="Niemann J."/>
            <person name="Pujic P."/>
            <person name="Rawnsley T."/>
            <person name="Rouy Z."/>
            <person name="Schenowitz C."/>
            <person name="Sellstedt A."/>
            <person name="Tavares F."/>
            <person name="Tomkins J.P."/>
            <person name="Vallenet D."/>
            <person name="Valverde C."/>
            <person name="Wall L.G."/>
            <person name="Wang Y."/>
            <person name="Medigue C."/>
            <person name="Benson D.R."/>
        </authorList>
    </citation>
    <scope>NUCLEOTIDE SEQUENCE [LARGE SCALE GENOMIC DNA]</scope>
    <source>
        <strain evidence="2">DSM 45818 / CECT 9043 / CcI3</strain>
    </source>
</reference>
<dbReference type="EMBL" id="CP000249">
    <property type="protein sequence ID" value="ABD09594.1"/>
    <property type="molecule type" value="Genomic_DNA"/>
</dbReference>
<accession>Q2JGJ8</accession>
<dbReference type="NCBIfam" id="TIGR03891">
    <property type="entry name" value="thiopep_ocin"/>
    <property type="match status" value="1"/>
</dbReference>
<protein>
    <submittedName>
        <fullName evidence="1">O-methyltransferase</fullName>
    </submittedName>
</protein>
<dbReference type="AlphaFoldDB" id="Q2JGJ8"/>
<gene>
    <name evidence="1" type="ordered locus">Francci3_0204</name>
</gene>